<organism evidence="14 15">
    <name type="scientific">Sulfidibacter corallicola</name>
    <dbReference type="NCBI Taxonomy" id="2818388"/>
    <lineage>
        <taxon>Bacteria</taxon>
        <taxon>Pseudomonadati</taxon>
        <taxon>Acidobacteriota</taxon>
        <taxon>Holophagae</taxon>
        <taxon>Acanthopleuribacterales</taxon>
        <taxon>Acanthopleuribacteraceae</taxon>
        <taxon>Sulfidibacter</taxon>
    </lineage>
</organism>
<dbReference type="GO" id="GO:0008237">
    <property type="term" value="F:metallopeptidase activity"/>
    <property type="evidence" value="ECO:0007669"/>
    <property type="project" value="UniProtKB-KW"/>
</dbReference>
<dbReference type="EMBL" id="CP071793">
    <property type="protein sequence ID" value="QTD52521.1"/>
    <property type="molecule type" value="Genomic_DNA"/>
</dbReference>
<keyword evidence="4" id="KW-1003">Cell membrane</keyword>
<evidence type="ECO:0000256" key="13">
    <source>
        <dbReference type="SAM" id="Phobius"/>
    </source>
</evidence>
<feature type="transmembrane region" description="Helical" evidence="13">
    <location>
        <begin position="204"/>
        <end position="223"/>
    </location>
</feature>
<dbReference type="KEGG" id="scor:J3U87_08615"/>
<proteinExistence type="inferred from homology"/>
<dbReference type="InterPro" id="IPR052348">
    <property type="entry name" value="Metallopeptidase_M50B"/>
</dbReference>
<evidence type="ECO:0000256" key="6">
    <source>
        <dbReference type="ARBA" id="ARBA00022692"/>
    </source>
</evidence>
<dbReference type="GO" id="GO:0046872">
    <property type="term" value="F:metal ion binding"/>
    <property type="evidence" value="ECO:0007669"/>
    <property type="project" value="UniProtKB-KW"/>
</dbReference>
<evidence type="ECO:0000256" key="5">
    <source>
        <dbReference type="ARBA" id="ARBA00022670"/>
    </source>
</evidence>
<dbReference type="RefSeq" id="WP_237382629.1">
    <property type="nucleotide sequence ID" value="NZ_CP071793.1"/>
</dbReference>
<gene>
    <name evidence="14" type="ORF">J3U87_08615</name>
</gene>
<evidence type="ECO:0000256" key="12">
    <source>
        <dbReference type="ARBA" id="ARBA00023136"/>
    </source>
</evidence>
<reference evidence="14" key="1">
    <citation type="submission" date="2021-03" db="EMBL/GenBank/DDBJ databases">
        <title>Acanthopleuribacteraceae sp. M133.</title>
        <authorList>
            <person name="Wang G."/>
        </authorList>
    </citation>
    <scope>NUCLEOTIDE SEQUENCE</scope>
    <source>
        <strain evidence="14">M133</strain>
    </source>
</reference>
<sequence>MRDSIPPQLRYNAPSPKRRCPINTDLIILLLLWSISFTFSLTLHEAAHALVGKLGGDLTAYATGQVSLNPIPHMKREPMGMIVIPLVSFFIYNGGWMLGWASAPYDPIWAERHPRKSALMALAGPVSNLILFILSAIAYKMLYAFGTGMSEELFTTLAMLALIMYKLNLILALFNFIPLPPLDGAEIILLFFPENQASMIRARIRSLGIFGLFLAWILFPYIYRPIRAFFSALLGMP</sequence>
<dbReference type="GO" id="GO:0006508">
    <property type="term" value="P:proteolysis"/>
    <property type="evidence" value="ECO:0007669"/>
    <property type="project" value="UniProtKB-KW"/>
</dbReference>
<keyword evidence="15" id="KW-1185">Reference proteome</keyword>
<dbReference type="InterPro" id="IPR044537">
    <property type="entry name" value="Rip2-like"/>
</dbReference>
<accession>A0A8A4TTV4</accession>
<comment type="cofactor">
    <cofactor evidence="1">
        <name>Zn(2+)</name>
        <dbReference type="ChEBI" id="CHEBI:29105"/>
    </cofactor>
</comment>
<name>A0A8A4TTV4_SULCO</name>
<keyword evidence="8" id="KW-0378">Hydrolase</keyword>
<keyword evidence="12 13" id="KW-0472">Membrane</keyword>
<keyword evidence="5 14" id="KW-0645">Protease</keyword>
<dbReference type="PANTHER" id="PTHR35864:SF1">
    <property type="entry name" value="ZINC METALLOPROTEASE YWHC-RELATED"/>
    <property type="match status" value="1"/>
</dbReference>
<dbReference type="AlphaFoldDB" id="A0A8A4TTV4"/>
<evidence type="ECO:0000256" key="4">
    <source>
        <dbReference type="ARBA" id="ARBA00022475"/>
    </source>
</evidence>
<feature type="transmembrane region" description="Helical" evidence="13">
    <location>
        <begin position="79"/>
        <end position="98"/>
    </location>
</feature>
<evidence type="ECO:0000256" key="3">
    <source>
        <dbReference type="ARBA" id="ARBA00007931"/>
    </source>
</evidence>
<feature type="transmembrane region" description="Helical" evidence="13">
    <location>
        <begin position="26"/>
        <end position="43"/>
    </location>
</feature>
<keyword evidence="9" id="KW-0862">Zinc</keyword>
<dbReference type="Proteomes" id="UP000663929">
    <property type="component" value="Chromosome"/>
</dbReference>
<evidence type="ECO:0000313" key="14">
    <source>
        <dbReference type="EMBL" id="QTD52521.1"/>
    </source>
</evidence>
<evidence type="ECO:0000256" key="1">
    <source>
        <dbReference type="ARBA" id="ARBA00001947"/>
    </source>
</evidence>
<evidence type="ECO:0000256" key="9">
    <source>
        <dbReference type="ARBA" id="ARBA00022833"/>
    </source>
</evidence>
<keyword evidence="11" id="KW-0482">Metalloprotease</keyword>
<evidence type="ECO:0000256" key="11">
    <source>
        <dbReference type="ARBA" id="ARBA00023049"/>
    </source>
</evidence>
<protein>
    <submittedName>
        <fullName evidence="14">Site-2 protease family protein</fullName>
    </submittedName>
</protein>
<evidence type="ECO:0000256" key="10">
    <source>
        <dbReference type="ARBA" id="ARBA00022989"/>
    </source>
</evidence>
<evidence type="ECO:0000256" key="7">
    <source>
        <dbReference type="ARBA" id="ARBA00022723"/>
    </source>
</evidence>
<keyword evidence="6 13" id="KW-0812">Transmembrane</keyword>
<keyword evidence="7" id="KW-0479">Metal-binding</keyword>
<comment type="subcellular location">
    <subcellularLocation>
        <location evidence="2">Cell membrane</location>
        <topology evidence="2">Multi-pass membrane protein</topology>
    </subcellularLocation>
</comment>
<comment type="similarity">
    <text evidence="3">Belongs to the peptidase M50B family.</text>
</comment>
<keyword evidence="10 13" id="KW-1133">Transmembrane helix</keyword>
<dbReference type="CDD" id="cd06158">
    <property type="entry name" value="S2P-M50_like_1"/>
    <property type="match status" value="1"/>
</dbReference>
<feature type="transmembrane region" description="Helical" evidence="13">
    <location>
        <begin position="118"/>
        <end position="142"/>
    </location>
</feature>
<dbReference type="PANTHER" id="PTHR35864">
    <property type="entry name" value="ZINC METALLOPROTEASE MJ0611-RELATED"/>
    <property type="match status" value="1"/>
</dbReference>
<dbReference type="GO" id="GO:0005886">
    <property type="term" value="C:plasma membrane"/>
    <property type="evidence" value="ECO:0007669"/>
    <property type="project" value="UniProtKB-SubCell"/>
</dbReference>
<evidence type="ECO:0000256" key="2">
    <source>
        <dbReference type="ARBA" id="ARBA00004651"/>
    </source>
</evidence>
<evidence type="ECO:0000256" key="8">
    <source>
        <dbReference type="ARBA" id="ARBA00022801"/>
    </source>
</evidence>
<feature type="transmembrane region" description="Helical" evidence="13">
    <location>
        <begin position="154"/>
        <end position="177"/>
    </location>
</feature>
<evidence type="ECO:0000313" key="15">
    <source>
        <dbReference type="Proteomes" id="UP000663929"/>
    </source>
</evidence>